<dbReference type="GO" id="GO:0004633">
    <property type="term" value="F:phosphopantothenoylcysteine decarboxylase activity"/>
    <property type="evidence" value="ECO:0007669"/>
    <property type="project" value="UniProtKB-EC"/>
</dbReference>
<keyword evidence="3" id="KW-0479">Metal-binding</keyword>
<dbReference type="RefSeq" id="WP_290260059.1">
    <property type="nucleotide sequence ID" value="NZ_JAUFQG010000004.1"/>
</dbReference>
<evidence type="ECO:0000256" key="4">
    <source>
        <dbReference type="RuleBase" id="RU364078"/>
    </source>
</evidence>
<accession>A0ABV8V2I6</accession>
<comment type="similarity">
    <text evidence="3 4">In the N-terminal section; belongs to the HFCD (homo-oligomeric flavin containing Cys decarboxylase) superfamily.</text>
</comment>
<comment type="pathway">
    <text evidence="3 4">Cofactor biosynthesis; coenzyme A biosynthesis; CoA from (R)-pantothenate: step 2/5.</text>
</comment>
<dbReference type="NCBIfam" id="TIGR00521">
    <property type="entry name" value="coaBC_dfp"/>
    <property type="match status" value="1"/>
</dbReference>
<comment type="function">
    <text evidence="4">Catalyzes two steps in the biosynthesis of coenzyme A. In the first step cysteine is conjugated to 4'-phosphopantothenate to form 4-phosphopantothenoylcysteine, in the latter compound is decarboxylated to form 4'-phosphopantotheine.</text>
</comment>
<feature type="binding site" evidence="3">
    <location>
        <position position="324"/>
    </location>
    <ligand>
        <name>CTP</name>
        <dbReference type="ChEBI" id="CHEBI:37563"/>
    </ligand>
</feature>
<proteinExistence type="inferred from homology"/>
<dbReference type="Gene3D" id="3.40.50.10300">
    <property type="entry name" value="CoaB-like"/>
    <property type="match status" value="1"/>
</dbReference>
<comment type="cofactor">
    <cofactor evidence="3">
        <name>FMN</name>
        <dbReference type="ChEBI" id="CHEBI:58210"/>
    </cofactor>
    <text evidence="3">Binds 1 FMN per subunit.</text>
</comment>
<feature type="region of interest" description="Phosphopantothenoylcysteine decarboxylase" evidence="3">
    <location>
        <begin position="1"/>
        <end position="190"/>
    </location>
</feature>
<feature type="binding site" evidence="3">
    <location>
        <begin position="306"/>
        <end position="309"/>
    </location>
    <ligand>
        <name>CTP</name>
        <dbReference type="ChEBI" id="CHEBI:37563"/>
    </ligand>
</feature>
<dbReference type="InterPro" id="IPR003382">
    <property type="entry name" value="Flavoprotein"/>
</dbReference>
<dbReference type="Pfam" id="PF04127">
    <property type="entry name" value="DFP"/>
    <property type="match status" value="1"/>
</dbReference>
<dbReference type="InterPro" id="IPR035929">
    <property type="entry name" value="CoaB-like_sf"/>
</dbReference>
<keyword evidence="8" id="KW-1185">Reference proteome</keyword>
<comment type="function">
    <text evidence="3">Catalyzes two sequential steps in the biosynthesis of coenzyme A. In the first step cysteine is conjugated to 4'-phosphopantothenate to form 4-phosphopantothenoylcysteine. In the second step the latter compound is decarboxylated to form 4'-phosphopantotheine.</text>
</comment>
<comment type="pathway">
    <text evidence="3 4">Cofactor biosynthesis; coenzyme A biosynthesis; CoA from (R)-pantothenate: step 3/5.</text>
</comment>
<dbReference type="GO" id="GO:0004632">
    <property type="term" value="F:phosphopantothenate--cysteine ligase activity"/>
    <property type="evidence" value="ECO:0007669"/>
    <property type="project" value="UniProtKB-EC"/>
</dbReference>
<sequence length="398" mass="42167">MSSLINKHVLLGVSGGIAAYKSAELIRRLKDLGADVRVVMTSAAQEFITPLTLQALSGNPVYTELLDPEAEAGMGHIELARWADIFFIAPCTADLIARLALGQGNDLLTTIALACQAPLALAPAMNQAMWSHAATQDNLALLINRGAKVFGPDSGSQACGDTGFGRMSEPAVLATQLSECFSSGLLSGLNVVITAGPTREAIDPVRYISNHSSGKMGYALAQACAEAGARTRLISGPTQLSCPANVERIDVTSAQEMLDAALACKADIFIGAAAVADYRPETIAEQKIKKQGADTGTTTLTLVQNPDIIATIASDINKPFVVGFAAETENVVSYARSKLIKKRLDLVIANDVSRQDIGFNSDDNAVTLISATGEEYLEPRSKYQLALELVRRIAIAYR</sequence>
<feature type="binding site" evidence="3">
    <location>
        <position position="277"/>
    </location>
    <ligand>
        <name>CTP</name>
        <dbReference type="ChEBI" id="CHEBI:37563"/>
    </ligand>
</feature>
<reference evidence="8" key="1">
    <citation type="journal article" date="2019" name="Int. J. Syst. Evol. Microbiol.">
        <title>The Global Catalogue of Microorganisms (GCM) 10K type strain sequencing project: providing services to taxonomists for standard genome sequencing and annotation.</title>
        <authorList>
            <consortium name="The Broad Institute Genomics Platform"/>
            <consortium name="The Broad Institute Genome Sequencing Center for Infectious Disease"/>
            <person name="Wu L."/>
            <person name="Ma J."/>
        </authorList>
    </citation>
    <scope>NUCLEOTIDE SEQUENCE [LARGE SCALE GENOMIC DNA]</scope>
    <source>
        <strain evidence="8">CECT 8570</strain>
    </source>
</reference>
<dbReference type="Pfam" id="PF02441">
    <property type="entry name" value="Flavoprotein"/>
    <property type="match status" value="1"/>
</dbReference>
<dbReference type="SUPFAM" id="SSF52507">
    <property type="entry name" value="Homo-oligomeric flavin-containing Cys decarboxylases, HFCD"/>
    <property type="match status" value="1"/>
</dbReference>
<keyword evidence="3" id="KW-0460">Magnesium</keyword>
<feature type="binding site" evidence="3">
    <location>
        <position position="342"/>
    </location>
    <ligand>
        <name>CTP</name>
        <dbReference type="ChEBI" id="CHEBI:37563"/>
    </ligand>
</feature>
<feature type="domain" description="DNA/pantothenate metabolism flavoprotein C-terminal" evidence="6">
    <location>
        <begin position="186"/>
        <end position="394"/>
    </location>
</feature>
<feature type="binding site" evidence="3">
    <location>
        <position position="338"/>
    </location>
    <ligand>
        <name>CTP</name>
        <dbReference type="ChEBI" id="CHEBI:37563"/>
    </ligand>
</feature>
<comment type="cofactor">
    <cofactor evidence="3">
        <name>Mg(2+)</name>
        <dbReference type="ChEBI" id="CHEBI:18420"/>
    </cofactor>
</comment>
<keyword evidence="2 3" id="KW-0456">Lyase</keyword>
<evidence type="ECO:0000259" key="6">
    <source>
        <dbReference type="Pfam" id="PF04127"/>
    </source>
</evidence>
<keyword evidence="3" id="KW-0511">Multifunctional enzyme</keyword>
<name>A0ABV8V2I6_9GAMM</name>
<dbReference type="InterPro" id="IPR007085">
    <property type="entry name" value="DNA/pantothenate-metab_flavo_C"/>
</dbReference>
<dbReference type="PANTHER" id="PTHR14359:SF6">
    <property type="entry name" value="PHOSPHOPANTOTHENOYLCYSTEINE DECARBOXYLASE"/>
    <property type="match status" value="1"/>
</dbReference>
<keyword evidence="1 3" id="KW-0210">Decarboxylase</keyword>
<evidence type="ECO:0000259" key="5">
    <source>
        <dbReference type="Pfam" id="PF02441"/>
    </source>
</evidence>
<comment type="catalytic activity">
    <reaction evidence="3 4">
        <text>(R)-4'-phosphopantothenate + L-cysteine + CTP = N-[(R)-4-phosphopantothenoyl]-L-cysteine + CMP + diphosphate + H(+)</text>
        <dbReference type="Rhea" id="RHEA:19397"/>
        <dbReference type="ChEBI" id="CHEBI:10986"/>
        <dbReference type="ChEBI" id="CHEBI:15378"/>
        <dbReference type="ChEBI" id="CHEBI:33019"/>
        <dbReference type="ChEBI" id="CHEBI:35235"/>
        <dbReference type="ChEBI" id="CHEBI:37563"/>
        <dbReference type="ChEBI" id="CHEBI:59458"/>
        <dbReference type="ChEBI" id="CHEBI:60377"/>
        <dbReference type="EC" id="6.3.2.5"/>
    </reaction>
</comment>
<keyword evidence="3 4" id="KW-0436">Ligase</keyword>
<feature type="binding site" evidence="3">
    <location>
        <position position="287"/>
    </location>
    <ligand>
        <name>CTP</name>
        <dbReference type="ChEBI" id="CHEBI:37563"/>
    </ligand>
</feature>
<feature type="domain" description="Flavoprotein" evidence="5">
    <location>
        <begin position="7"/>
        <end position="170"/>
    </location>
</feature>
<dbReference type="InterPro" id="IPR005252">
    <property type="entry name" value="CoaBC"/>
</dbReference>
<evidence type="ECO:0000313" key="7">
    <source>
        <dbReference type="EMBL" id="MFC4361239.1"/>
    </source>
</evidence>
<evidence type="ECO:0000313" key="8">
    <source>
        <dbReference type="Proteomes" id="UP001595840"/>
    </source>
</evidence>
<evidence type="ECO:0000256" key="1">
    <source>
        <dbReference type="ARBA" id="ARBA00022793"/>
    </source>
</evidence>
<organism evidence="7 8">
    <name type="scientific">Simiduia curdlanivorans</name>
    <dbReference type="NCBI Taxonomy" id="1492769"/>
    <lineage>
        <taxon>Bacteria</taxon>
        <taxon>Pseudomonadati</taxon>
        <taxon>Pseudomonadota</taxon>
        <taxon>Gammaproteobacteria</taxon>
        <taxon>Cellvibrionales</taxon>
        <taxon>Cellvibrionaceae</taxon>
        <taxon>Simiduia</taxon>
    </lineage>
</organism>
<keyword evidence="3 4" id="KW-0288">FMN</keyword>
<dbReference type="HAMAP" id="MF_02225">
    <property type="entry name" value="CoaBC"/>
    <property type="match status" value="1"/>
</dbReference>
<dbReference type="Gene3D" id="3.40.50.1950">
    <property type="entry name" value="Flavin prenyltransferase-like"/>
    <property type="match status" value="1"/>
</dbReference>
<dbReference type="PANTHER" id="PTHR14359">
    <property type="entry name" value="HOMO-OLIGOMERIC FLAVIN CONTAINING CYS DECARBOXYLASE FAMILY"/>
    <property type="match status" value="1"/>
</dbReference>
<dbReference type="EC" id="6.3.2.5" evidence="3"/>
<comment type="similarity">
    <text evidence="3 4">In the C-terminal section; belongs to the PPC synthetase family.</text>
</comment>
<gene>
    <name evidence="3 7" type="primary">coaBC</name>
    <name evidence="7" type="ORF">ACFOX3_02935</name>
</gene>
<comment type="caution">
    <text evidence="3">Lacks conserved residue(s) required for the propagation of feature annotation.</text>
</comment>
<dbReference type="SUPFAM" id="SSF102645">
    <property type="entry name" value="CoaB-like"/>
    <property type="match status" value="1"/>
</dbReference>
<feature type="region of interest" description="Phosphopantothenate--cysteine ligase" evidence="3">
    <location>
        <begin position="191"/>
        <end position="398"/>
    </location>
</feature>
<dbReference type="Proteomes" id="UP001595840">
    <property type="component" value="Unassembled WGS sequence"/>
</dbReference>
<dbReference type="EC" id="4.1.1.36" evidence="3"/>
<comment type="caution">
    <text evidence="7">The sequence shown here is derived from an EMBL/GenBank/DDBJ whole genome shotgun (WGS) entry which is preliminary data.</text>
</comment>
<comment type="catalytic activity">
    <reaction evidence="3 4">
        <text>N-[(R)-4-phosphopantothenoyl]-L-cysteine + H(+) = (R)-4'-phosphopantetheine + CO2</text>
        <dbReference type="Rhea" id="RHEA:16793"/>
        <dbReference type="ChEBI" id="CHEBI:15378"/>
        <dbReference type="ChEBI" id="CHEBI:16526"/>
        <dbReference type="ChEBI" id="CHEBI:59458"/>
        <dbReference type="ChEBI" id="CHEBI:61723"/>
        <dbReference type="EC" id="4.1.1.36"/>
    </reaction>
</comment>
<evidence type="ECO:0000256" key="2">
    <source>
        <dbReference type="ARBA" id="ARBA00023239"/>
    </source>
</evidence>
<dbReference type="InterPro" id="IPR036551">
    <property type="entry name" value="Flavin_trans-like"/>
</dbReference>
<evidence type="ECO:0000256" key="3">
    <source>
        <dbReference type="HAMAP-Rule" id="MF_02225"/>
    </source>
</evidence>
<feature type="active site" description="Proton donor" evidence="3">
    <location>
        <position position="159"/>
    </location>
</feature>
<keyword evidence="3 4" id="KW-0285">Flavoprotein</keyword>
<dbReference type="EMBL" id="JBHSCX010000003">
    <property type="protein sequence ID" value="MFC4361239.1"/>
    <property type="molecule type" value="Genomic_DNA"/>
</dbReference>
<protein>
    <recommendedName>
        <fullName evidence="3">Coenzyme A biosynthesis bifunctional protein CoaBC</fullName>
    </recommendedName>
    <alternativeName>
        <fullName evidence="3">DNA/pantothenate metabolism flavoprotein</fullName>
    </alternativeName>
    <alternativeName>
        <fullName evidence="3">Phosphopantothenoylcysteine synthetase/decarboxylase</fullName>
        <shortName evidence="3">PPCS-PPCDC</shortName>
    </alternativeName>
    <domain>
        <recommendedName>
            <fullName evidence="3">Phosphopantothenoylcysteine decarboxylase</fullName>
            <shortName evidence="3">PPC decarboxylase</shortName>
            <shortName evidence="3">PPC-DC</shortName>
            <ecNumber evidence="3">4.1.1.36</ecNumber>
        </recommendedName>
        <alternativeName>
            <fullName evidence="3">CoaC</fullName>
        </alternativeName>
    </domain>
    <domain>
        <recommendedName>
            <fullName evidence="3">Phosphopantothenate--cysteine ligase</fullName>
            <ecNumber evidence="3">6.3.2.5</ecNumber>
        </recommendedName>
        <alternativeName>
            <fullName evidence="3">CoaB</fullName>
        </alternativeName>
        <alternativeName>
            <fullName evidence="3">Phosphopantothenoylcysteine synthetase</fullName>
            <shortName evidence="3">PPC synthetase</shortName>
            <shortName evidence="3">PPC-S</shortName>
        </alternativeName>
    </domain>
</protein>